<sequence length="59" mass="6787">MTQTNEMLETVLSSAEKKLRDLEEAQASIEEDIERTEREIMTLKETIKAFSQLQSQLNG</sequence>
<organism evidence="2 3">
    <name type="scientific">Lujinxingia litoralis</name>
    <dbReference type="NCBI Taxonomy" id="2211119"/>
    <lineage>
        <taxon>Bacteria</taxon>
        <taxon>Deltaproteobacteria</taxon>
        <taxon>Bradymonadales</taxon>
        <taxon>Lujinxingiaceae</taxon>
        <taxon>Lujinxingia</taxon>
    </lineage>
</organism>
<evidence type="ECO:0000313" key="3">
    <source>
        <dbReference type="Proteomes" id="UP000249169"/>
    </source>
</evidence>
<protein>
    <submittedName>
        <fullName evidence="2">Uncharacterized protein</fullName>
    </submittedName>
</protein>
<dbReference type="AlphaFoldDB" id="A0A328C9X9"/>
<dbReference type="RefSeq" id="WP_111728996.1">
    <property type="nucleotide sequence ID" value="NZ_QHKO01000002.1"/>
</dbReference>
<dbReference type="EMBL" id="QHKO01000002">
    <property type="protein sequence ID" value="RAL23738.1"/>
    <property type="molecule type" value="Genomic_DNA"/>
</dbReference>
<keyword evidence="1" id="KW-0175">Coiled coil</keyword>
<keyword evidence="3" id="KW-1185">Reference proteome</keyword>
<accession>A0A328C9X9</accession>
<evidence type="ECO:0000313" key="2">
    <source>
        <dbReference type="EMBL" id="RAL23738.1"/>
    </source>
</evidence>
<proteinExistence type="predicted"/>
<evidence type="ECO:0000256" key="1">
    <source>
        <dbReference type="SAM" id="Coils"/>
    </source>
</evidence>
<dbReference type="Proteomes" id="UP000249169">
    <property type="component" value="Unassembled WGS sequence"/>
</dbReference>
<name>A0A328C9X9_9DELT</name>
<reference evidence="2 3" key="1">
    <citation type="submission" date="2018-05" db="EMBL/GenBank/DDBJ databases">
        <title>Lujinxingia marina gen. nov. sp. nov., a new facultative anaerobic member of the class Deltaproteobacteria, and proposal of Lujinxingaceae fam. nov.</title>
        <authorList>
            <person name="Li C.-M."/>
        </authorList>
    </citation>
    <scope>NUCLEOTIDE SEQUENCE [LARGE SCALE GENOMIC DNA]</scope>
    <source>
        <strain evidence="2 3">B210</strain>
    </source>
</reference>
<comment type="caution">
    <text evidence="2">The sequence shown here is derived from an EMBL/GenBank/DDBJ whole genome shotgun (WGS) entry which is preliminary data.</text>
</comment>
<gene>
    <name evidence="2" type="ORF">DL240_06165</name>
</gene>
<feature type="coiled-coil region" evidence="1">
    <location>
        <begin position="5"/>
        <end position="53"/>
    </location>
</feature>